<dbReference type="Gene3D" id="2.60.40.10">
    <property type="entry name" value="Immunoglobulins"/>
    <property type="match status" value="2"/>
</dbReference>
<dbReference type="SMART" id="SM00408">
    <property type="entry name" value="IGc2"/>
    <property type="match status" value="1"/>
</dbReference>
<keyword evidence="3" id="KW-0812">Transmembrane</keyword>
<dbReference type="Ensembl" id="ENSHCOT00000017799.1">
    <property type="protein sequence ID" value="ENSHCOP00000011155.1"/>
    <property type="gene ID" value="ENSHCOG00000013920.1"/>
</dbReference>
<dbReference type="STRING" id="109280.ENSHCOP00000011155"/>
<name>A0A3Q2Y1B6_HIPCM</name>
<keyword evidence="7" id="KW-1185">Reference proteome</keyword>
<dbReference type="InterPro" id="IPR013783">
    <property type="entry name" value="Ig-like_fold"/>
</dbReference>
<dbReference type="GO" id="GO:0006955">
    <property type="term" value="P:immune response"/>
    <property type="evidence" value="ECO:0007669"/>
    <property type="project" value="TreeGrafter"/>
</dbReference>
<evidence type="ECO:0000256" key="2">
    <source>
        <dbReference type="ARBA" id="ARBA00023157"/>
    </source>
</evidence>
<dbReference type="InterPro" id="IPR003599">
    <property type="entry name" value="Ig_sub"/>
</dbReference>
<dbReference type="GeneTree" id="ENSGT01140000282577"/>
<dbReference type="PANTHER" id="PTHR11481:SF125">
    <property type="entry name" value="PLATELET ENDOTHELIAL CELL ADHESION MOLECULE-LIKE ISOFORM X1"/>
    <property type="match status" value="1"/>
</dbReference>
<sequence length="699" mass="77181">MGRFLLLLTCTLVSNYLHPWRGAGAQSMFTIRDISISLEPGDNVMRGTNVTVRCEALVSSSGAGPLSREYTIYKDGVTVYTKTTSSSSDLLYRLPDARVSNTGKYKCKLNIEGRKVTSEAKKLTVTGLSTPLLHLNNAVVSEGEELTARCTAPGETGSIIFYFYDDSKEILEDRVNSNQSEVKLRFNDVGIHKMNCSYTVLVTPFFFRSDKSNSVTVSVKELSITPVLEIFPYSNIYEGDRLDIMCTVRSLMADMHGNVHLYLSRGTQLLSRGDTNVNHSMIALAKDSEEFECRLEMGNVVKVDTKKILVTELFSVPTLTMSPSEVFQKEYMTLSCKSDTFASERIRRDQLTYSLDPPESLLIPKSSGVFSGKAPVYDFNYTCIAQAKGIRKYSRPLTVRPKVTVSTPKISVVGSAVLGRPFKVLCKSDFGSLPINYTLLKDYDQLSMAIVKMPLEQALFTVTIHQPGEINKFMCEAKNSQKDAPLSKRLEAIVVVPLSHPTLTVIPVLPEIAEGDHLFLICGVKGTPPITFKWYRDDNRSPIFTTTTDMNNTDYQIQALAKDDSGTYYCEAINHAKNVVRSAPVTIVVRLALWKKAVIVGFCLLLVSVLVVVFVLCIRSKRGKREAAAELSVKPSSPKSDDSLTVRLTHDTEVNNAAPDGVPHYDGMEGRVTNGTRASAVSLPTDTSNRSSFSIPATV</sequence>
<dbReference type="InterPro" id="IPR003598">
    <property type="entry name" value="Ig_sub2"/>
</dbReference>
<feature type="transmembrane region" description="Helical" evidence="3">
    <location>
        <begin position="597"/>
        <end position="618"/>
    </location>
</feature>
<feature type="domain" description="Ig-like" evidence="5">
    <location>
        <begin position="501"/>
        <end position="586"/>
    </location>
</feature>
<dbReference type="PANTHER" id="PTHR11481">
    <property type="entry name" value="IMMUNOGLOBULIN FC RECEPTOR"/>
    <property type="match status" value="1"/>
</dbReference>
<dbReference type="GO" id="GO:0098742">
    <property type="term" value="P:cell-cell adhesion via plasma-membrane adhesion molecules"/>
    <property type="evidence" value="ECO:0007669"/>
    <property type="project" value="TreeGrafter"/>
</dbReference>
<keyword evidence="2" id="KW-1015">Disulfide bond</keyword>
<keyword evidence="3" id="KW-1133">Transmembrane helix</keyword>
<feature type="chain" id="PRO_5018541843" evidence="4">
    <location>
        <begin position="26"/>
        <end position="699"/>
    </location>
</feature>
<protein>
    <submittedName>
        <fullName evidence="6">Platelet endothelial cell adhesion molecule-like</fullName>
    </submittedName>
</protein>
<proteinExistence type="predicted"/>
<dbReference type="SUPFAM" id="SSF48726">
    <property type="entry name" value="Immunoglobulin"/>
    <property type="match status" value="2"/>
</dbReference>
<reference evidence="6" key="2">
    <citation type="submission" date="2025-09" db="UniProtKB">
        <authorList>
            <consortium name="Ensembl"/>
        </authorList>
    </citation>
    <scope>IDENTIFICATION</scope>
</reference>
<dbReference type="GO" id="GO:0004888">
    <property type="term" value="F:transmembrane signaling receptor activity"/>
    <property type="evidence" value="ECO:0007669"/>
    <property type="project" value="TreeGrafter"/>
</dbReference>
<keyword evidence="1 4" id="KW-0732">Signal</keyword>
<dbReference type="InterPro" id="IPR007110">
    <property type="entry name" value="Ig-like_dom"/>
</dbReference>
<dbReference type="InterPro" id="IPR050488">
    <property type="entry name" value="Ig_Fc_receptor"/>
</dbReference>
<organism evidence="6 7">
    <name type="scientific">Hippocampus comes</name>
    <name type="common">Tiger tail seahorse</name>
    <dbReference type="NCBI Taxonomy" id="109280"/>
    <lineage>
        <taxon>Eukaryota</taxon>
        <taxon>Metazoa</taxon>
        <taxon>Chordata</taxon>
        <taxon>Craniata</taxon>
        <taxon>Vertebrata</taxon>
        <taxon>Euteleostomi</taxon>
        <taxon>Actinopterygii</taxon>
        <taxon>Neopterygii</taxon>
        <taxon>Teleostei</taxon>
        <taxon>Neoteleostei</taxon>
        <taxon>Acanthomorphata</taxon>
        <taxon>Syngnathiaria</taxon>
        <taxon>Syngnathiformes</taxon>
        <taxon>Syngnathoidei</taxon>
        <taxon>Syngnathidae</taxon>
        <taxon>Hippocampus</taxon>
    </lineage>
</organism>
<dbReference type="AlphaFoldDB" id="A0A3Q2Y1B6"/>
<evidence type="ECO:0000256" key="4">
    <source>
        <dbReference type="SAM" id="SignalP"/>
    </source>
</evidence>
<dbReference type="GO" id="GO:0009897">
    <property type="term" value="C:external side of plasma membrane"/>
    <property type="evidence" value="ECO:0007669"/>
    <property type="project" value="TreeGrafter"/>
</dbReference>
<dbReference type="InterPro" id="IPR036179">
    <property type="entry name" value="Ig-like_dom_sf"/>
</dbReference>
<evidence type="ECO:0000259" key="5">
    <source>
        <dbReference type="PROSITE" id="PS50835"/>
    </source>
</evidence>
<dbReference type="OMA" id="CAITIMG"/>
<dbReference type="OrthoDB" id="9950534at2759"/>
<dbReference type="RefSeq" id="XP_019744991.1">
    <property type="nucleotide sequence ID" value="XM_019889432.1"/>
</dbReference>
<evidence type="ECO:0000313" key="7">
    <source>
        <dbReference type="Proteomes" id="UP000264820"/>
    </source>
</evidence>
<dbReference type="Proteomes" id="UP000264820">
    <property type="component" value="Unplaced"/>
</dbReference>
<dbReference type="CTD" id="100333180"/>
<evidence type="ECO:0000256" key="1">
    <source>
        <dbReference type="ARBA" id="ARBA00022729"/>
    </source>
</evidence>
<keyword evidence="3" id="KW-0472">Membrane</keyword>
<dbReference type="PROSITE" id="PS50835">
    <property type="entry name" value="IG_LIKE"/>
    <property type="match status" value="1"/>
</dbReference>
<dbReference type="GeneID" id="109527471"/>
<dbReference type="Pfam" id="PF13927">
    <property type="entry name" value="Ig_3"/>
    <property type="match status" value="1"/>
</dbReference>
<evidence type="ECO:0000313" key="6">
    <source>
        <dbReference type="Ensembl" id="ENSHCOP00000011155.1"/>
    </source>
</evidence>
<feature type="signal peptide" evidence="4">
    <location>
        <begin position="1"/>
        <end position="25"/>
    </location>
</feature>
<accession>A0A3Q2Y1B6</accession>
<dbReference type="SMART" id="SM00409">
    <property type="entry name" value="IG"/>
    <property type="match status" value="3"/>
</dbReference>
<dbReference type="GO" id="GO:0007166">
    <property type="term" value="P:cell surface receptor signaling pathway"/>
    <property type="evidence" value="ECO:0007669"/>
    <property type="project" value="TreeGrafter"/>
</dbReference>
<evidence type="ECO:0000256" key="3">
    <source>
        <dbReference type="SAM" id="Phobius"/>
    </source>
</evidence>
<dbReference type="CDD" id="cd00096">
    <property type="entry name" value="Ig"/>
    <property type="match status" value="1"/>
</dbReference>
<reference evidence="6" key="1">
    <citation type="submission" date="2025-08" db="UniProtKB">
        <authorList>
            <consortium name="Ensembl"/>
        </authorList>
    </citation>
    <scope>IDENTIFICATION</scope>
</reference>
<dbReference type="Pfam" id="PF13895">
    <property type="entry name" value="Ig_2"/>
    <property type="match status" value="1"/>
</dbReference>